<sequence>METLSEKSEIETEGDETADQDEAATARRAALKKIGIIGAYTAPAMILLLKPVKAHAVSDEWGFPM</sequence>
<gene>
    <name evidence="2" type="ORF">ATM17_04890</name>
</gene>
<feature type="compositionally biased region" description="Basic and acidic residues" evidence="1">
    <location>
        <begin position="1"/>
        <end position="10"/>
    </location>
</feature>
<evidence type="ECO:0000313" key="3">
    <source>
        <dbReference type="Proteomes" id="UP000076088"/>
    </source>
</evidence>
<organism evidence="2 3">
    <name type="scientific">Sphingopyxis macrogoltabida</name>
    <name type="common">Sphingomonas macrogoltabidus</name>
    <dbReference type="NCBI Taxonomy" id="33050"/>
    <lineage>
        <taxon>Bacteria</taxon>
        <taxon>Pseudomonadati</taxon>
        <taxon>Pseudomonadota</taxon>
        <taxon>Alphaproteobacteria</taxon>
        <taxon>Sphingomonadales</taxon>
        <taxon>Sphingomonadaceae</taxon>
        <taxon>Sphingopyxis</taxon>
    </lineage>
</organism>
<dbReference type="AlphaFoldDB" id="A0AAC8YY81"/>
<reference evidence="3" key="1">
    <citation type="submission" date="2015-11" db="EMBL/GenBank/DDBJ databases">
        <title>Complete genome sequence of a polyethylene-glycol degrader Sphingopyxis macrogoltabida 203N (NBRC 111659).</title>
        <authorList>
            <person name="Yoshiyuki O."/>
            <person name="Shouta N."/>
            <person name="Nagata Y."/>
            <person name="Numata M."/>
            <person name="Tsuchikane K."/>
            <person name="Hosoyama A."/>
            <person name="Yamazoe A."/>
            <person name="Tsuda M."/>
            <person name="Fujita N."/>
            <person name="Kawai F."/>
        </authorList>
    </citation>
    <scope>NUCLEOTIDE SEQUENCE [LARGE SCALE GENOMIC DNA]</scope>
    <source>
        <strain evidence="3">203N</strain>
    </source>
</reference>
<evidence type="ECO:0000256" key="1">
    <source>
        <dbReference type="SAM" id="MobiDB-lite"/>
    </source>
</evidence>
<keyword evidence="3" id="KW-1185">Reference proteome</keyword>
<dbReference type="EMBL" id="CP013344">
    <property type="protein sequence ID" value="AMU88379.1"/>
    <property type="molecule type" value="Genomic_DNA"/>
</dbReference>
<name>A0AAC8YY81_SPHMC</name>
<dbReference type="Proteomes" id="UP000076088">
    <property type="component" value="Chromosome"/>
</dbReference>
<evidence type="ECO:0000313" key="2">
    <source>
        <dbReference type="EMBL" id="AMU88379.1"/>
    </source>
</evidence>
<protein>
    <submittedName>
        <fullName evidence="2">Uncharacterized protein</fullName>
    </submittedName>
</protein>
<proteinExistence type="predicted"/>
<dbReference type="RefSeq" id="WP_054725291.1">
    <property type="nucleotide sequence ID" value="NZ_CP013344.1"/>
</dbReference>
<dbReference type="KEGG" id="smaz:LH19_04930"/>
<accession>A0AAC8YY81</accession>
<feature type="region of interest" description="Disordered" evidence="1">
    <location>
        <begin position="1"/>
        <end position="24"/>
    </location>
</feature>
<reference evidence="2 3" key="2">
    <citation type="journal article" date="2016" name="Genome Announc.">
        <title>Complete Genome Sequence of Sphingopyxis macrogoltabida Strain 203N (NBRC 111659), a Polyethylene Glycol Degrader.</title>
        <authorList>
            <person name="Ohtsubo Y."/>
            <person name="Nonoyama S."/>
            <person name="Nagata Y."/>
            <person name="Numata M."/>
            <person name="Tsuchikane K."/>
            <person name="Hosoyama A."/>
            <person name="Yamazoe A."/>
            <person name="Tsuda M."/>
            <person name="Fujita N."/>
            <person name="Kawai F."/>
        </authorList>
    </citation>
    <scope>NUCLEOTIDE SEQUENCE [LARGE SCALE GENOMIC DNA]</scope>
    <source>
        <strain evidence="2 3">203N</strain>
    </source>
</reference>
<feature type="compositionally biased region" description="Acidic residues" evidence="1">
    <location>
        <begin position="11"/>
        <end position="22"/>
    </location>
</feature>